<dbReference type="InterPro" id="IPR047589">
    <property type="entry name" value="DUF11_rpt"/>
</dbReference>
<sequence length="623" mass="62873">MRIPCKAWRKAILCVVTALGVFQAESSAVAADTCTSAPTTFNTATGRVTDGTYSASYSYSILQSAGYGAATPAGADGLVLDVANGAANPDSITVRYNVSGVTSPGHVIRLVGGSFNTVNGDNAASDYTISWTGGTGSATWYDPATPDVTMYRWAPPAGFDINERQIEGLGTSGTLANGGTIRVYDVSNAVTEWYVDLPRGATSVTVSKVVLHGGTSATTGIDFQYPALGYGSSGSGTSFREWIAFDTLLCRDTDLVTVKTLESGNATPSVGDTVGFRINVVNNGPDAATNVALTDQVPAGLTFVSATPGAGGYDAATGIWTIGTLANGASASLVLTATVNADQGGQGITNTTTPAAGDQGDPSTAGDDLTESIMVLAQPDLVTVKSLLSANATPAVGDSVTFRLMVTNATAGVTATGVSLNDQMPVGLTYASHVASAGTYDPATGAWTIGSVVNGTPATLDITATVDAGQQGNLITNTATPATGDQPDPSMLGDDLMESVTVFNPQPALVLAKTWSFVTDANGDGKAGTGDVVRYAYAVTNTGNVNVANVSVSDTTNGNDPAFLGGASPGQPVAVSLTTDAGTVGDSTDADNAGPVWDTLAPGDTVTFTADYSVVQADVDALQ</sequence>
<feature type="chain" id="PRO_5013726773" description="DUF11 domain-containing protein" evidence="2">
    <location>
        <begin position="31"/>
        <end position="623"/>
    </location>
</feature>
<dbReference type="PANTHER" id="PTHR34819">
    <property type="entry name" value="LARGE CYSTEINE-RICH PERIPLASMIC PROTEIN OMCB"/>
    <property type="match status" value="1"/>
</dbReference>
<dbReference type="InterPro" id="IPR051172">
    <property type="entry name" value="Chlamydia_OmcB"/>
</dbReference>
<accession>A0A2G1QGB6</accession>
<evidence type="ECO:0000259" key="3">
    <source>
        <dbReference type="Pfam" id="PF01345"/>
    </source>
</evidence>
<organism evidence="5 6">
    <name type="scientific">Zhengella mangrovi</name>
    <dbReference type="NCBI Taxonomy" id="1982044"/>
    <lineage>
        <taxon>Bacteria</taxon>
        <taxon>Pseudomonadati</taxon>
        <taxon>Pseudomonadota</taxon>
        <taxon>Alphaproteobacteria</taxon>
        <taxon>Hyphomicrobiales</taxon>
        <taxon>Notoacmeibacteraceae</taxon>
        <taxon>Zhengella</taxon>
    </lineage>
</organism>
<dbReference type="InterPro" id="IPR001434">
    <property type="entry name" value="OmcB-like_DUF11"/>
</dbReference>
<feature type="domain" description="DUF7507" evidence="4">
    <location>
        <begin position="507"/>
        <end position="568"/>
    </location>
</feature>
<evidence type="ECO:0008006" key="7">
    <source>
        <dbReference type="Google" id="ProtNLM"/>
    </source>
</evidence>
<proteinExistence type="predicted"/>
<dbReference type="Pfam" id="PF24346">
    <property type="entry name" value="DUF7507"/>
    <property type="match status" value="1"/>
</dbReference>
<comment type="caution">
    <text evidence="5">The sequence shown here is derived from an EMBL/GenBank/DDBJ whole genome shotgun (WGS) entry which is preliminary data.</text>
</comment>
<feature type="domain" description="DUF11" evidence="3">
    <location>
        <begin position="390"/>
        <end position="490"/>
    </location>
</feature>
<feature type="domain" description="DUF11" evidence="3">
    <location>
        <begin position="254"/>
        <end position="368"/>
    </location>
</feature>
<evidence type="ECO:0000313" key="6">
    <source>
        <dbReference type="Proteomes" id="UP000221168"/>
    </source>
</evidence>
<gene>
    <name evidence="5" type="ORF">CSC94_23760</name>
</gene>
<evidence type="ECO:0000313" key="5">
    <source>
        <dbReference type="EMBL" id="PHP64563.1"/>
    </source>
</evidence>
<evidence type="ECO:0000256" key="2">
    <source>
        <dbReference type="SAM" id="SignalP"/>
    </source>
</evidence>
<dbReference type="EMBL" id="PDVP01000041">
    <property type="protein sequence ID" value="PHP64563.1"/>
    <property type="molecule type" value="Genomic_DNA"/>
</dbReference>
<protein>
    <recommendedName>
        <fullName evidence="7">DUF11 domain-containing protein</fullName>
    </recommendedName>
</protein>
<keyword evidence="2" id="KW-0732">Signal</keyword>
<dbReference type="OrthoDB" id="8133025at2"/>
<dbReference type="InterPro" id="IPR055354">
    <property type="entry name" value="DUF7507"/>
</dbReference>
<dbReference type="NCBIfam" id="TIGR01451">
    <property type="entry name" value="B_ant_repeat"/>
    <property type="match status" value="3"/>
</dbReference>
<name>A0A2G1QGB6_9HYPH</name>
<evidence type="ECO:0000256" key="1">
    <source>
        <dbReference type="SAM" id="MobiDB-lite"/>
    </source>
</evidence>
<dbReference type="PANTHER" id="PTHR34819:SF3">
    <property type="entry name" value="CELL SURFACE PROTEIN"/>
    <property type="match status" value="1"/>
</dbReference>
<feature type="region of interest" description="Disordered" evidence="1">
    <location>
        <begin position="346"/>
        <end position="365"/>
    </location>
</feature>
<dbReference type="Proteomes" id="UP000221168">
    <property type="component" value="Unassembled WGS sequence"/>
</dbReference>
<dbReference type="Pfam" id="PF01345">
    <property type="entry name" value="DUF11"/>
    <property type="match status" value="2"/>
</dbReference>
<feature type="signal peptide" evidence="2">
    <location>
        <begin position="1"/>
        <end position="30"/>
    </location>
</feature>
<evidence type="ECO:0000259" key="4">
    <source>
        <dbReference type="Pfam" id="PF24346"/>
    </source>
</evidence>
<dbReference type="Gene3D" id="2.60.40.1170">
    <property type="entry name" value="Mu homology domain, subdomain B"/>
    <property type="match status" value="2"/>
</dbReference>
<keyword evidence="6" id="KW-1185">Reference proteome</keyword>
<reference evidence="5 6" key="1">
    <citation type="submission" date="2017-10" db="EMBL/GenBank/DDBJ databases">
        <title>Sedimentibacterium mangrovi gen. nov., sp. nov., a novel member of family Phyllobacteriacea isolated from mangrove sediment.</title>
        <authorList>
            <person name="Liao H."/>
            <person name="Tian Y."/>
        </authorList>
    </citation>
    <scope>NUCLEOTIDE SEQUENCE [LARGE SCALE GENOMIC DNA]</scope>
    <source>
        <strain evidence="5 6">X9-2-2</strain>
    </source>
</reference>
<dbReference type="AlphaFoldDB" id="A0A2G1QGB6"/>